<dbReference type="EMBL" id="CM023491">
    <property type="protein sequence ID" value="KAH6941910.1"/>
    <property type="molecule type" value="Genomic_DNA"/>
</dbReference>
<proteinExistence type="predicted"/>
<evidence type="ECO:0000313" key="2">
    <source>
        <dbReference type="Proteomes" id="UP000821845"/>
    </source>
</evidence>
<sequence length="364" mass="40987">MSSDQDMNERHQPGRAYTAFDVAWPEANGSPSGQDWSTGALEEICDDPAKSTESQRPPSRLGSCSSVVGSPSEAENQQLRRESHDFRSAESSDEDSQSEACTDGWPSIESWSSDEDESHRESEFAGRFMLDSSSSDEDESEQQGTREPLPVRSSNTIVDRALHDPDSLMPAEPRLLVDSVFRKALEDCNNSRNMALFCACVINAPNNKGFYDVLFHACQDWVINQIRPSNRLPIPGGEYRVEYNPDGRKWEPFLTFLAYVVDNLAEHLAAGSRLGRRTRRLAVLFCQSCAILATSEDRRWFQRVFYVCDALFAAGRTAEQAAPEYMETLMSILRGFLDRSSFPEEMQAFLQKVLQYRDAGWTNA</sequence>
<dbReference type="Proteomes" id="UP000821845">
    <property type="component" value="Chromosome 11"/>
</dbReference>
<protein>
    <submittedName>
        <fullName evidence="1">Uncharacterized protein</fullName>
    </submittedName>
</protein>
<name>A0ACB7T4W4_HYAAI</name>
<organism evidence="1 2">
    <name type="scientific">Hyalomma asiaticum</name>
    <name type="common">Tick</name>
    <dbReference type="NCBI Taxonomy" id="266040"/>
    <lineage>
        <taxon>Eukaryota</taxon>
        <taxon>Metazoa</taxon>
        <taxon>Ecdysozoa</taxon>
        <taxon>Arthropoda</taxon>
        <taxon>Chelicerata</taxon>
        <taxon>Arachnida</taxon>
        <taxon>Acari</taxon>
        <taxon>Parasitiformes</taxon>
        <taxon>Ixodida</taxon>
        <taxon>Ixodoidea</taxon>
        <taxon>Ixodidae</taxon>
        <taxon>Hyalomminae</taxon>
        <taxon>Hyalomma</taxon>
    </lineage>
</organism>
<accession>A0ACB7T4W4</accession>
<evidence type="ECO:0000313" key="1">
    <source>
        <dbReference type="EMBL" id="KAH6941910.1"/>
    </source>
</evidence>
<gene>
    <name evidence="1" type="ORF">HPB50_023746</name>
</gene>
<keyword evidence="2" id="KW-1185">Reference proteome</keyword>
<reference evidence="1" key="1">
    <citation type="submission" date="2020-05" db="EMBL/GenBank/DDBJ databases">
        <title>Large-scale comparative analyses of tick genomes elucidate their genetic diversity and vector capacities.</title>
        <authorList>
            <person name="Jia N."/>
            <person name="Wang J."/>
            <person name="Shi W."/>
            <person name="Du L."/>
            <person name="Sun Y."/>
            <person name="Zhan W."/>
            <person name="Jiang J."/>
            <person name="Wang Q."/>
            <person name="Zhang B."/>
            <person name="Ji P."/>
            <person name="Sakyi L.B."/>
            <person name="Cui X."/>
            <person name="Yuan T."/>
            <person name="Jiang B."/>
            <person name="Yang W."/>
            <person name="Lam T.T.-Y."/>
            <person name="Chang Q."/>
            <person name="Ding S."/>
            <person name="Wang X."/>
            <person name="Zhu J."/>
            <person name="Ruan X."/>
            <person name="Zhao L."/>
            <person name="Wei J."/>
            <person name="Que T."/>
            <person name="Du C."/>
            <person name="Cheng J."/>
            <person name="Dai P."/>
            <person name="Han X."/>
            <person name="Huang E."/>
            <person name="Gao Y."/>
            <person name="Liu J."/>
            <person name="Shao H."/>
            <person name="Ye R."/>
            <person name="Li L."/>
            <person name="Wei W."/>
            <person name="Wang X."/>
            <person name="Wang C."/>
            <person name="Yang T."/>
            <person name="Huo Q."/>
            <person name="Li W."/>
            <person name="Guo W."/>
            <person name="Chen H."/>
            <person name="Zhou L."/>
            <person name="Ni X."/>
            <person name="Tian J."/>
            <person name="Zhou Y."/>
            <person name="Sheng Y."/>
            <person name="Liu T."/>
            <person name="Pan Y."/>
            <person name="Xia L."/>
            <person name="Li J."/>
            <person name="Zhao F."/>
            <person name="Cao W."/>
        </authorList>
    </citation>
    <scope>NUCLEOTIDE SEQUENCE</scope>
    <source>
        <strain evidence="1">Hyas-2018</strain>
    </source>
</reference>
<comment type="caution">
    <text evidence="1">The sequence shown here is derived from an EMBL/GenBank/DDBJ whole genome shotgun (WGS) entry which is preliminary data.</text>
</comment>